<comment type="caution">
    <text evidence="2">The sequence shown here is derived from an EMBL/GenBank/DDBJ whole genome shotgun (WGS) entry which is preliminary data.</text>
</comment>
<dbReference type="PANTHER" id="PTHR36179">
    <property type="entry name" value="LUD_DOM DOMAIN-CONTAINING PROTEIN"/>
    <property type="match status" value="1"/>
</dbReference>
<evidence type="ECO:0000313" key="2">
    <source>
        <dbReference type="EMBL" id="MBO8433761.1"/>
    </source>
</evidence>
<evidence type="ECO:0000259" key="1">
    <source>
        <dbReference type="Pfam" id="PF02589"/>
    </source>
</evidence>
<dbReference type="InterPro" id="IPR037171">
    <property type="entry name" value="NagB/RpiA_transferase-like"/>
</dbReference>
<dbReference type="AlphaFoldDB" id="A0A9D9H2B2"/>
<reference evidence="2" key="1">
    <citation type="submission" date="2020-10" db="EMBL/GenBank/DDBJ databases">
        <authorList>
            <person name="Gilroy R."/>
        </authorList>
    </citation>
    <scope>NUCLEOTIDE SEQUENCE</scope>
    <source>
        <strain evidence="2">F6-4510</strain>
    </source>
</reference>
<feature type="domain" description="LUD" evidence="1">
    <location>
        <begin position="15"/>
        <end position="207"/>
    </location>
</feature>
<dbReference type="PIRSF" id="PIRSF020269">
    <property type="entry name" value="DUF1121"/>
    <property type="match status" value="1"/>
</dbReference>
<sequence length="213" mass="23366">MSLTPMEQRNELLAKKVMKNLESRHFEPYYCKTKEDALKKVLELIPEGSSVTWGGSVTVRETGIANALNEGNFNAYDRDKAQSPEESADIMRKAFSCDYYLTSANAISEDGVLVNVDGNGNRVAAICFGPKNVIVVASMKKIAKDVDSAVVRARTIAGPINQMRFMKNTACSVTGACENCKSQDSICSHVVVTRLSKPDNRIKVILVGEEFGY</sequence>
<dbReference type="Pfam" id="PF02589">
    <property type="entry name" value="LUD_dom"/>
    <property type="match status" value="1"/>
</dbReference>
<dbReference type="PANTHER" id="PTHR36179:SF2">
    <property type="entry name" value="LUD DOMAIN-CONTAINING PROTEIN"/>
    <property type="match status" value="1"/>
</dbReference>
<dbReference type="InterPro" id="IPR003741">
    <property type="entry name" value="LUD_dom"/>
</dbReference>
<dbReference type="InterPro" id="IPR024185">
    <property type="entry name" value="FTHF_cligase-like_sf"/>
</dbReference>
<reference evidence="2" key="2">
    <citation type="journal article" date="2021" name="PeerJ">
        <title>Extensive microbial diversity within the chicken gut microbiome revealed by metagenomics and culture.</title>
        <authorList>
            <person name="Gilroy R."/>
            <person name="Ravi A."/>
            <person name="Getino M."/>
            <person name="Pursley I."/>
            <person name="Horton D.L."/>
            <person name="Alikhan N.F."/>
            <person name="Baker D."/>
            <person name="Gharbi K."/>
            <person name="Hall N."/>
            <person name="Watson M."/>
            <person name="Adriaenssens E.M."/>
            <person name="Foster-Nyarko E."/>
            <person name="Jarju S."/>
            <person name="Secka A."/>
            <person name="Antonio M."/>
            <person name="Oren A."/>
            <person name="Chaudhuri R.R."/>
            <person name="La Ragione R."/>
            <person name="Hildebrand F."/>
            <person name="Pallen M.J."/>
        </authorList>
    </citation>
    <scope>NUCLEOTIDE SEQUENCE</scope>
    <source>
        <strain evidence="2">F6-4510</strain>
    </source>
</reference>
<evidence type="ECO:0000313" key="3">
    <source>
        <dbReference type="Proteomes" id="UP000823611"/>
    </source>
</evidence>
<gene>
    <name evidence="2" type="ORF">IAC55_00380</name>
</gene>
<dbReference type="EMBL" id="JADIMX010000008">
    <property type="protein sequence ID" value="MBO8433761.1"/>
    <property type="molecule type" value="Genomic_DNA"/>
</dbReference>
<organism evidence="2 3">
    <name type="scientific">Candidatus Fimicola merdigallinarum</name>
    <dbReference type="NCBI Taxonomy" id="2840819"/>
    <lineage>
        <taxon>Bacteria</taxon>
        <taxon>Bacillati</taxon>
        <taxon>Bacillota</taxon>
        <taxon>Clostridia</taxon>
        <taxon>Lachnospirales</taxon>
        <taxon>Lachnospiraceae</taxon>
        <taxon>Lachnospiraceae incertae sedis</taxon>
        <taxon>Candidatus Fimicola</taxon>
    </lineage>
</organism>
<dbReference type="Gene3D" id="3.40.50.10420">
    <property type="entry name" value="NagB/RpiA/CoA transferase-like"/>
    <property type="match status" value="1"/>
</dbReference>
<proteinExistence type="predicted"/>
<protein>
    <submittedName>
        <fullName evidence="2">Lactate utilization protein</fullName>
    </submittedName>
</protein>
<name>A0A9D9H2B2_9FIRM</name>
<dbReference type="SUPFAM" id="SSF100950">
    <property type="entry name" value="NagB/RpiA/CoA transferase-like"/>
    <property type="match status" value="1"/>
</dbReference>
<accession>A0A9D9H2B2</accession>
<dbReference type="InterPro" id="IPR009501">
    <property type="entry name" value="UCP020269"/>
</dbReference>
<dbReference type="Proteomes" id="UP000823611">
    <property type="component" value="Unassembled WGS sequence"/>
</dbReference>